<accession>A0ABT7ZCA8</accession>
<organism evidence="2 3">
    <name type="scientific">Streptomyces ficellus</name>
    <dbReference type="NCBI Taxonomy" id="1977088"/>
    <lineage>
        <taxon>Bacteria</taxon>
        <taxon>Bacillati</taxon>
        <taxon>Actinomycetota</taxon>
        <taxon>Actinomycetes</taxon>
        <taxon>Kitasatosporales</taxon>
        <taxon>Streptomycetaceae</taxon>
        <taxon>Streptomyces</taxon>
    </lineage>
</organism>
<evidence type="ECO:0000313" key="2">
    <source>
        <dbReference type="EMBL" id="MDN3297140.1"/>
    </source>
</evidence>
<proteinExistence type="predicted"/>
<dbReference type="Proteomes" id="UP001174050">
    <property type="component" value="Unassembled WGS sequence"/>
</dbReference>
<feature type="signal peptide" evidence="1">
    <location>
        <begin position="1"/>
        <end position="28"/>
    </location>
</feature>
<reference evidence="2" key="1">
    <citation type="submission" date="2023-06" db="EMBL/GenBank/DDBJ databases">
        <title>WGS-Sequencing of Streptomyces ficellus isolate 21 collected from sand in Gara Djebilet Iron Mine in Algeria.</title>
        <authorList>
            <person name="Zegers G.P."/>
            <person name="Gomez A."/>
            <person name="Gueddou A."/>
            <person name="Zahara A.F."/>
            <person name="Worth M."/>
            <person name="Sevigny J.L."/>
            <person name="Tisa L."/>
        </authorList>
    </citation>
    <scope>NUCLEOTIDE SEQUENCE</scope>
    <source>
        <strain evidence="2">AS11</strain>
    </source>
</reference>
<keyword evidence="1" id="KW-0732">Signal</keyword>
<gene>
    <name evidence="2" type="ORF">QWM81_24460</name>
</gene>
<feature type="chain" id="PRO_5045487178" description="DUF2690 domain-containing protein" evidence="1">
    <location>
        <begin position="29"/>
        <end position="143"/>
    </location>
</feature>
<sequence>MQRRLLKTTLAAAGAALAVVLTPFTAQAASYSGGNYGAYAYEGSYPTISGCSGTFAQKHAASASGITLKYFYSSRCGSFARIENAPQGCVAVAQRADGGGWVSESVDPGINYAYTKIANNLNGRLSRAILSCNGHDLAWTPWY</sequence>
<dbReference type="EMBL" id="JAUEPL010000045">
    <property type="protein sequence ID" value="MDN3297140.1"/>
    <property type="molecule type" value="Genomic_DNA"/>
</dbReference>
<comment type="caution">
    <text evidence="2">The sequence shown here is derived from an EMBL/GenBank/DDBJ whole genome shotgun (WGS) entry which is preliminary data.</text>
</comment>
<evidence type="ECO:0000256" key="1">
    <source>
        <dbReference type="SAM" id="SignalP"/>
    </source>
</evidence>
<evidence type="ECO:0000313" key="3">
    <source>
        <dbReference type="Proteomes" id="UP001174050"/>
    </source>
</evidence>
<name>A0ABT7ZCA8_9ACTN</name>
<protein>
    <recommendedName>
        <fullName evidence="4">DUF2690 domain-containing protein</fullName>
    </recommendedName>
</protein>
<evidence type="ECO:0008006" key="4">
    <source>
        <dbReference type="Google" id="ProtNLM"/>
    </source>
</evidence>
<dbReference type="RefSeq" id="WP_290114492.1">
    <property type="nucleotide sequence ID" value="NZ_JAUEPL010000045.1"/>
</dbReference>
<keyword evidence="3" id="KW-1185">Reference proteome</keyword>